<gene>
    <name evidence="2" type="ORF">STAS_19274</name>
</gene>
<evidence type="ECO:0000313" key="2">
    <source>
        <dbReference type="EMBL" id="GER42496.1"/>
    </source>
</evidence>
<dbReference type="AlphaFoldDB" id="A0A5A7QC49"/>
<protein>
    <submittedName>
        <fullName evidence="2">Histone H3</fullName>
    </submittedName>
</protein>
<feature type="region of interest" description="Disordered" evidence="1">
    <location>
        <begin position="1"/>
        <end position="29"/>
    </location>
</feature>
<reference evidence="3" key="1">
    <citation type="journal article" date="2019" name="Curr. Biol.">
        <title>Genome Sequence of Striga asiatica Provides Insight into the Evolution of Plant Parasitism.</title>
        <authorList>
            <person name="Yoshida S."/>
            <person name="Kim S."/>
            <person name="Wafula E.K."/>
            <person name="Tanskanen J."/>
            <person name="Kim Y.M."/>
            <person name="Honaas L."/>
            <person name="Yang Z."/>
            <person name="Spallek T."/>
            <person name="Conn C.E."/>
            <person name="Ichihashi Y."/>
            <person name="Cheong K."/>
            <person name="Cui S."/>
            <person name="Der J.P."/>
            <person name="Gundlach H."/>
            <person name="Jiao Y."/>
            <person name="Hori C."/>
            <person name="Ishida J.K."/>
            <person name="Kasahara H."/>
            <person name="Kiba T."/>
            <person name="Kim M.S."/>
            <person name="Koo N."/>
            <person name="Laohavisit A."/>
            <person name="Lee Y.H."/>
            <person name="Lumba S."/>
            <person name="McCourt P."/>
            <person name="Mortimer J.C."/>
            <person name="Mutuku J.M."/>
            <person name="Nomura T."/>
            <person name="Sasaki-Sekimoto Y."/>
            <person name="Seto Y."/>
            <person name="Wang Y."/>
            <person name="Wakatake T."/>
            <person name="Sakakibara H."/>
            <person name="Demura T."/>
            <person name="Yamaguchi S."/>
            <person name="Yoneyama K."/>
            <person name="Manabe R.I."/>
            <person name="Nelson D.C."/>
            <person name="Schulman A.H."/>
            <person name="Timko M.P."/>
            <person name="dePamphilis C.W."/>
            <person name="Choi D."/>
            <person name="Shirasu K."/>
        </authorList>
    </citation>
    <scope>NUCLEOTIDE SEQUENCE [LARGE SCALE GENOMIC DNA]</scope>
    <source>
        <strain evidence="3">cv. UVA1</strain>
    </source>
</reference>
<feature type="compositionally biased region" description="Polar residues" evidence="1">
    <location>
        <begin position="17"/>
        <end position="29"/>
    </location>
</feature>
<proteinExistence type="predicted"/>
<dbReference type="EMBL" id="BKCP01006360">
    <property type="protein sequence ID" value="GER42496.1"/>
    <property type="molecule type" value="Genomic_DNA"/>
</dbReference>
<comment type="caution">
    <text evidence="2">The sequence shown here is derived from an EMBL/GenBank/DDBJ whole genome shotgun (WGS) entry which is preliminary data.</text>
</comment>
<accession>A0A5A7QC49</accession>
<evidence type="ECO:0000256" key="1">
    <source>
        <dbReference type="SAM" id="MobiDB-lite"/>
    </source>
</evidence>
<evidence type="ECO:0000313" key="3">
    <source>
        <dbReference type="Proteomes" id="UP000325081"/>
    </source>
</evidence>
<name>A0A5A7QC49_STRAF</name>
<dbReference type="Proteomes" id="UP000325081">
    <property type="component" value="Unassembled WGS sequence"/>
</dbReference>
<sequence>MEVDINQHHIKSKSDHPSTSSTLASNTPRQLDVLRHNRDPLGVNSAQIRVLEETHEVGLGRFLQSQDGVALKPQICLEILRNLTNQTLERELPDQELRALLVLSDFTVQNRKN</sequence>
<keyword evidence="3" id="KW-1185">Reference proteome</keyword>
<organism evidence="2 3">
    <name type="scientific">Striga asiatica</name>
    <name type="common">Asiatic witchweed</name>
    <name type="synonym">Buchnera asiatica</name>
    <dbReference type="NCBI Taxonomy" id="4170"/>
    <lineage>
        <taxon>Eukaryota</taxon>
        <taxon>Viridiplantae</taxon>
        <taxon>Streptophyta</taxon>
        <taxon>Embryophyta</taxon>
        <taxon>Tracheophyta</taxon>
        <taxon>Spermatophyta</taxon>
        <taxon>Magnoliopsida</taxon>
        <taxon>eudicotyledons</taxon>
        <taxon>Gunneridae</taxon>
        <taxon>Pentapetalae</taxon>
        <taxon>asterids</taxon>
        <taxon>lamiids</taxon>
        <taxon>Lamiales</taxon>
        <taxon>Orobanchaceae</taxon>
        <taxon>Buchnereae</taxon>
        <taxon>Striga</taxon>
    </lineage>
</organism>
<dbReference type="OrthoDB" id="1724443at2759"/>